<dbReference type="Proteomes" id="UP000011668">
    <property type="component" value="Unassembled WGS sequence"/>
</dbReference>
<gene>
    <name evidence="1" type="ORF">AG1IA_06048</name>
</gene>
<dbReference type="EMBL" id="AFRT01001586">
    <property type="protein sequence ID" value="ELU39918.1"/>
    <property type="molecule type" value="Genomic_DNA"/>
</dbReference>
<sequence length="50" mass="5845">MSTTGLRVFDLSLLPDCYFSSSPSWSCRTHDPFFCYLYYHPKPTITYALD</sequence>
<dbReference type="AlphaFoldDB" id="L8WT45"/>
<dbReference type="HOGENOM" id="CLU_3126053_0_0_1"/>
<reference evidence="1 2" key="1">
    <citation type="journal article" date="2013" name="Nat. Commun.">
        <title>The evolution and pathogenic mechanisms of the rice sheath blight pathogen.</title>
        <authorList>
            <person name="Zheng A."/>
            <person name="Lin R."/>
            <person name="Xu L."/>
            <person name="Qin P."/>
            <person name="Tang C."/>
            <person name="Ai P."/>
            <person name="Zhang D."/>
            <person name="Liu Y."/>
            <person name="Sun Z."/>
            <person name="Feng H."/>
            <person name="Wang Y."/>
            <person name="Chen Y."/>
            <person name="Liang X."/>
            <person name="Fu R."/>
            <person name="Li Q."/>
            <person name="Zhang J."/>
            <person name="Yu X."/>
            <person name="Xie Z."/>
            <person name="Ding L."/>
            <person name="Guan P."/>
            <person name="Tang J."/>
            <person name="Liang Y."/>
            <person name="Wang S."/>
            <person name="Deng Q."/>
            <person name="Li S."/>
            <person name="Zhu J."/>
            <person name="Wang L."/>
            <person name="Liu H."/>
            <person name="Li P."/>
        </authorList>
    </citation>
    <scope>NUCLEOTIDE SEQUENCE [LARGE SCALE GENOMIC DNA]</scope>
    <source>
        <strain evidence="2">AG-1 IA</strain>
    </source>
</reference>
<evidence type="ECO:0000313" key="1">
    <source>
        <dbReference type="EMBL" id="ELU39918.1"/>
    </source>
</evidence>
<name>L8WT45_THACA</name>
<comment type="caution">
    <text evidence="1">The sequence shown here is derived from an EMBL/GenBank/DDBJ whole genome shotgun (WGS) entry which is preliminary data.</text>
</comment>
<accession>L8WT45</accession>
<keyword evidence="2" id="KW-1185">Reference proteome</keyword>
<proteinExistence type="predicted"/>
<organism evidence="1 2">
    <name type="scientific">Thanatephorus cucumeris (strain AG1-IA)</name>
    <name type="common">Rice sheath blight fungus</name>
    <name type="synonym">Rhizoctonia solani</name>
    <dbReference type="NCBI Taxonomy" id="983506"/>
    <lineage>
        <taxon>Eukaryota</taxon>
        <taxon>Fungi</taxon>
        <taxon>Dikarya</taxon>
        <taxon>Basidiomycota</taxon>
        <taxon>Agaricomycotina</taxon>
        <taxon>Agaricomycetes</taxon>
        <taxon>Cantharellales</taxon>
        <taxon>Ceratobasidiaceae</taxon>
        <taxon>Rhizoctonia</taxon>
        <taxon>Rhizoctonia solani AG-1</taxon>
    </lineage>
</organism>
<evidence type="ECO:0000313" key="2">
    <source>
        <dbReference type="Proteomes" id="UP000011668"/>
    </source>
</evidence>
<protein>
    <submittedName>
        <fullName evidence="1">Uncharacterized protein</fullName>
    </submittedName>
</protein>